<keyword evidence="1" id="KW-0472">Membrane</keyword>
<accession>A0A345L1Z4</accession>
<keyword evidence="1" id="KW-1133">Transmembrane helix</keyword>
<keyword evidence="3" id="KW-1185">Reference proteome</keyword>
<protein>
    <submittedName>
        <fullName evidence="2">Uncharacterized protein</fullName>
    </submittedName>
</protein>
<evidence type="ECO:0000313" key="2">
    <source>
        <dbReference type="EMBL" id="AXH49296.1"/>
    </source>
</evidence>
<dbReference type="GeneID" id="55599977"/>
<organism evidence="2 3">
    <name type="scientific">Streptomyces phage Blueeyedbeauty</name>
    <dbReference type="NCBI Taxonomy" id="2250336"/>
    <lineage>
        <taxon>Viruses</taxon>
        <taxon>Duplodnaviria</taxon>
        <taxon>Heunggongvirae</taxon>
        <taxon>Uroviricota</taxon>
        <taxon>Caudoviricetes</taxon>
        <taxon>Stanwilliamsviridae</taxon>
        <taxon>Loccivirinae</taxon>
        <taxon>Annadreamyvirus</taxon>
        <taxon>Annadreamyvirus blueeyedbeauty</taxon>
    </lineage>
</organism>
<dbReference type="EMBL" id="MH536814">
    <property type="protein sequence ID" value="AXH49296.1"/>
    <property type="molecule type" value="Genomic_DNA"/>
</dbReference>
<dbReference type="Proteomes" id="UP000258408">
    <property type="component" value="Segment"/>
</dbReference>
<sequence>MFNWIPFDSVLFWIWFGGFLLLSIPTSIAWLFNMAFLGDSMDKSYQRRMGVVFTLCAIGMTWFWPIGLIVFVSIDQYKKAKQRKWDRVWKQKKATVPNYWKNYYLILNGNVTDIQVRVLDWDYYGGKARLAMWRGEQRFWAEGKEIIVYWPNTDLEPIPEDKEKV</sequence>
<dbReference type="KEGG" id="vg:55599977"/>
<feature type="transmembrane region" description="Helical" evidence="1">
    <location>
        <begin position="52"/>
        <end position="74"/>
    </location>
</feature>
<proteinExistence type="predicted"/>
<reference evidence="2 3" key="1">
    <citation type="submission" date="2018-06" db="EMBL/GenBank/DDBJ databases">
        <authorList>
            <person name="Luttrell C.E."/>
            <person name="Myers K.N."/>
            <person name="Simpson A.N."/>
            <person name="Sulollari A."/>
            <person name="Suri N."/>
            <person name="Nayek S."/>
            <person name="Bhuiyan S."/>
            <person name="Smith B.R."/>
            <person name="Hughes L.E."/>
            <person name="Garlena R.A."/>
            <person name="Russell D.A."/>
            <person name="Pope W.H."/>
            <person name="Jacobs-Sera D."/>
            <person name="Hatfull G.F."/>
        </authorList>
    </citation>
    <scope>NUCLEOTIDE SEQUENCE [LARGE SCALE GENOMIC DNA]</scope>
</reference>
<feature type="transmembrane region" description="Helical" evidence="1">
    <location>
        <begin position="12"/>
        <end position="32"/>
    </location>
</feature>
<gene>
    <name evidence="2" type="primary">187</name>
    <name evidence="2" type="ORF">SEA_BLUEEYEDBEAUTY_187</name>
</gene>
<keyword evidence="1" id="KW-0812">Transmembrane</keyword>
<evidence type="ECO:0000256" key="1">
    <source>
        <dbReference type="SAM" id="Phobius"/>
    </source>
</evidence>
<dbReference type="RefSeq" id="YP_009839348.1">
    <property type="nucleotide sequence ID" value="NC_048720.1"/>
</dbReference>
<evidence type="ECO:0000313" key="3">
    <source>
        <dbReference type="Proteomes" id="UP000258408"/>
    </source>
</evidence>
<name>A0A345L1Z4_9CAUD</name>